<feature type="domain" description="V-SNARE coiled-coil homology" evidence="4">
    <location>
        <begin position="22"/>
        <end position="82"/>
    </location>
</feature>
<dbReference type="PRINTS" id="PR00219">
    <property type="entry name" value="SYNAPTOBREVN"/>
</dbReference>
<evidence type="ECO:0000256" key="2">
    <source>
        <dbReference type="SAM" id="MobiDB-lite"/>
    </source>
</evidence>
<feature type="region of interest" description="Disordered" evidence="2">
    <location>
        <begin position="1"/>
        <end position="22"/>
    </location>
</feature>
<dbReference type="PANTHER" id="PTHR45701">
    <property type="entry name" value="SYNAPTOBREVIN FAMILY MEMBER"/>
    <property type="match status" value="1"/>
</dbReference>
<dbReference type="Proteomes" id="UP000422736">
    <property type="component" value="Chromosome 5"/>
</dbReference>
<dbReference type="Gene3D" id="1.20.5.110">
    <property type="match status" value="1"/>
</dbReference>
<gene>
    <name evidence="5" type="primary">SNC2</name>
    <name evidence="5" type="ORF">FIM1_3208</name>
</gene>
<keyword evidence="3" id="KW-0812">Transmembrane</keyword>
<evidence type="ECO:0000313" key="6">
    <source>
        <dbReference type="Proteomes" id="UP000422736"/>
    </source>
</evidence>
<dbReference type="InterPro" id="IPR001388">
    <property type="entry name" value="Synaptobrevin-like"/>
</dbReference>
<protein>
    <submittedName>
        <fullName evidence="5">Synaptobrevin-like protein 2</fullName>
    </submittedName>
</protein>
<reference evidence="5 6" key="1">
    <citation type="submission" date="2016-03" db="EMBL/GenBank/DDBJ databases">
        <title>How can Kluyveromyces marxianus grow so fast - potential evolutionary course in Saccharomyces Complex revealed by comparative genomics.</title>
        <authorList>
            <person name="Mo W."/>
            <person name="Lu W."/>
            <person name="Yang X."/>
            <person name="Qi J."/>
            <person name="Lv H."/>
        </authorList>
    </citation>
    <scope>NUCLEOTIDE SEQUENCE [LARGE SCALE GENOMIC DNA]</scope>
    <source>
        <strain evidence="5 6">FIM1</strain>
    </source>
</reference>
<keyword evidence="6" id="KW-1185">Reference proteome</keyword>
<proteinExistence type="predicted"/>
<evidence type="ECO:0000256" key="3">
    <source>
        <dbReference type="SAM" id="Phobius"/>
    </source>
</evidence>
<evidence type="ECO:0000259" key="4">
    <source>
        <dbReference type="PROSITE" id="PS50892"/>
    </source>
</evidence>
<feature type="transmembrane region" description="Helical" evidence="3">
    <location>
        <begin position="86"/>
        <end position="107"/>
    </location>
</feature>
<dbReference type="InterPro" id="IPR016444">
    <property type="entry name" value="Synaptobrevin/VAMP"/>
</dbReference>
<evidence type="ECO:0000256" key="1">
    <source>
        <dbReference type="PROSITE-ProRule" id="PRU00290"/>
    </source>
</evidence>
<sequence>MSSSVPYDPYVPANEEREADSKTAALKSEIDDTVDIMRDNINKVAERGERLTSIQDKADNLAVSAQGFKRGANRVRKQMWWKDLKMRMCLALVIIILLIVIIVPIAVHFS</sequence>
<reference evidence="5 6" key="2">
    <citation type="submission" date="2019-11" db="EMBL/GenBank/DDBJ databases">
        <authorList>
            <person name="Lu H."/>
        </authorList>
    </citation>
    <scope>NUCLEOTIDE SEQUENCE [LARGE SCALE GENOMIC DNA]</scope>
    <source>
        <strain evidence="5 6">FIM1</strain>
    </source>
</reference>
<keyword evidence="3" id="KW-0472">Membrane</keyword>
<dbReference type="EMBL" id="CP015058">
    <property type="protein sequence ID" value="QGN16495.1"/>
    <property type="molecule type" value="Genomic_DNA"/>
</dbReference>
<keyword evidence="3" id="KW-1133">Transmembrane helix</keyword>
<evidence type="ECO:0000313" key="5">
    <source>
        <dbReference type="EMBL" id="QGN16495.1"/>
    </source>
</evidence>
<name>A0ABX6EY46_KLUMA</name>
<dbReference type="PIRSF" id="PIRSF005409">
    <property type="entry name" value="Synaptobrevin_euk"/>
    <property type="match status" value="1"/>
</dbReference>
<organism evidence="5 6">
    <name type="scientific">Kluyveromyces marxianus</name>
    <name type="common">Yeast</name>
    <name type="synonym">Candida kefyr</name>
    <dbReference type="NCBI Taxonomy" id="4911"/>
    <lineage>
        <taxon>Eukaryota</taxon>
        <taxon>Fungi</taxon>
        <taxon>Dikarya</taxon>
        <taxon>Ascomycota</taxon>
        <taxon>Saccharomycotina</taxon>
        <taxon>Saccharomycetes</taxon>
        <taxon>Saccharomycetales</taxon>
        <taxon>Saccharomycetaceae</taxon>
        <taxon>Kluyveromyces</taxon>
    </lineage>
</organism>
<dbReference type="InterPro" id="IPR042855">
    <property type="entry name" value="V_SNARE_CC"/>
</dbReference>
<dbReference type="Pfam" id="PF00957">
    <property type="entry name" value="Synaptobrevin"/>
    <property type="match status" value="1"/>
</dbReference>
<dbReference type="CDD" id="cd15874">
    <property type="entry name" value="R-SNARE_Snc1"/>
    <property type="match status" value="1"/>
</dbReference>
<keyword evidence="1" id="KW-0175">Coiled coil</keyword>
<dbReference type="SUPFAM" id="SSF58038">
    <property type="entry name" value="SNARE fusion complex"/>
    <property type="match status" value="1"/>
</dbReference>
<dbReference type="PROSITE" id="PS50892">
    <property type="entry name" value="V_SNARE"/>
    <property type="match status" value="1"/>
</dbReference>
<accession>A0ABX6EY46</accession>
<dbReference type="PROSITE" id="PS00417">
    <property type="entry name" value="SYNAPTOBREVIN"/>
    <property type="match status" value="1"/>
</dbReference>